<evidence type="ECO:0000313" key="2">
    <source>
        <dbReference type="Proteomes" id="UP000199666"/>
    </source>
</evidence>
<dbReference type="RefSeq" id="WP_090993857.1">
    <property type="nucleotide sequence ID" value="NZ_FOPP01000005.1"/>
</dbReference>
<evidence type="ECO:0000313" key="1">
    <source>
        <dbReference type="EMBL" id="SFH13602.1"/>
    </source>
</evidence>
<proteinExistence type="predicted"/>
<dbReference type="OrthoDB" id="1489643at2"/>
<dbReference type="PROSITE" id="PS51257">
    <property type="entry name" value="PROKAR_LIPOPROTEIN"/>
    <property type="match status" value="1"/>
</dbReference>
<reference evidence="1 2" key="1">
    <citation type="submission" date="2016-10" db="EMBL/GenBank/DDBJ databases">
        <authorList>
            <person name="de Groot N.N."/>
        </authorList>
    </citation>
    <scope>NUCLEOTIDE SEQUENCE [LARGE SCALE GENOMIC DNA]</scope>
    <source>
        <strain evidence="1 2">DSM 18684</strain>
    </source>
</reference>
<dbReference type="EMBL" id="FOPP01000005">
    <property type="protein sequence ID" value="SFH13602.1"/>
    <property type="molecule type" value="Genomic_DNA"/>
</dbReference>
<organism evidence="1 2">
    <name type="scientific">Pedobacter insulae</name>
    <dbReference type="NCBI Taxonomy" id="414048"/>
    <lineage>
        <taxon>Bacteria</taxon>
        <taxon>Pseudomonadati</taxon>
        <taxon>Bacteroidota</taxon>
        <taxon>Sphingobacteriia</taxon>
        <taxon>Sphingobacteriales</taxon>
        <taxon>Sphingobacteriaceae</taxon>
        <taxon>Pedobacter</taxon>
    </lineage>
</organism>
<evidence type="ECO:0008006" key="3">
    <source>
        <dbReference type="Google" id="ProtNLM"/>
    </source>
</evidence>
<dbReference type="AlphaFoldDB" id="A0A1I2XJK5"/>
<accession>A0A1I2XJK5</accession>
<name>A0A1I2XJK5_9SPHI</name>
<dbReference type="STRING" id="414048.SAMN04489864_105286"/>
<keyword evidence="2" id="KW-1185">Reference proteome</keyword>
<gene>
    <name evidence="1" type="ORF">SAMN04489864_105286</name>
</gene>
<protein>
    <recommendedName>
        <fullName evidence="3">Lipoprotein</fullName>
    </recommendedName>
</protein>
<sequence>MKTISRLRYFIYLSILIVGCTTGKNALQKGNYNTSVVKAVNRLQNSPQNKEAREVLASAYELSLAQHLRNIDEAKMSSDVLRWESVISAYEQINQLSNQINSCPACLTVVPNPQRFIAELADSKFKAAAVRYALGVQLLNAGDKLSARKAYQNFERTQQLYANYKDTQQKINEAYNAAVLKVVVQPARVNSEYYQEGNEYFQQRVSEWMNNYQYNKFVIFYDERQASKQRIVPDQIMRLRFDDFVVGQTYVKERVEKLAKDSVKIGESRASGPIYGTVKATLSIFDKKVASSGLLDMTVIDYNSNKVVRQRKLTGTYVWEDQWASYKGDERALTKHQLAISKRKEVMPPSPGALFVEFTKPIYSQLISEISSFYNNY</sequence>
<dbReference type="Proteomes" id="UP000199666">
    <property type="component" value="Unassembled WGS sequence"/>
</dbReference>